<comment type="similarity">
    <text evidence="2">Belongs to the outer membrane factor (OMF) (TC 1.B.17) family.</text>
</comment>
<dbReference type="Gene3D" id="1.20.1600.10">
    <property type="entry name" value="Outer membrane efflux proteins (OEP)"/>
    <property type="match status" value="1"/>
</dbReference>
<dbReference type="PANTHER" id="PTHR30026">
    <property type="entry name" value="OUTER MEMBRANE PROTEIN TOLC"/>
    <property type="match status" value="1"/>
</dbReference>
<dbReference type="EMBL" id="JAUEIF010000003">
    <property type="protein sequence ID" value="MDN0024849.1"/>
    <property type="molecule type" value="Genomic_DNA"/>
</dbReference>
<evidence type="ECO:0000313" key="10">
    <source>
        <dbReference type="EMBL" id="MDN0024849.1"/>
    </source>
</evidence>
<dbReference type="EMBL" id="JAUEIE010000003">
    <property type="protein sequence ID" value="MDN0022250.1"/>
    <property type="molecule type" value="Genomic_DNA"/>
</dbReference>
<evidence type="ECO:0000256" key="4">
    <source>
        <dbReference type="ARBA" id="ARBA00022452"/>
    </source>
</evidence>
<dbReference type="InterPro" id="IPR051906">
    <property type="entry name" value="TolC-like"/>
</dbReference>
<reference evidence="10" key="2">
    <citation type="submission" date="2023-08" db="EMBL/GenBank/DDBJ databases">
        <title>Identification and characterization of horizontal gene transfer across gut microbiota members of farm animals based on homology search.</title>
        <authorList>
            <person name="Schwarzerova J."/>
            <person name="Nykrynova M."/>
            <person name="Jureckova K."/>
            <person name="Cejkova D."/>
            <person name="Rychlik I."/>
        </authorList>
    </citation>
    <scope>NUCLEOTIDE SEQUENCE</scope>
    <source>
        <strain evidence="10">ET15</strain>
        <strain evidence="9">ET37</strain>
    </source>
</reference>
<sequence length="415" mass="46685">MTNRTLQAIIAVVLSLPAGAQVTLDECKTSARENYPSVKQYRLIELSRDYTVDNASKAWLPKISVAAGAVLMSDITGNVAGGAPGEISNDIYGAMLQVKQTIYDGGSTAARKRVTRAEADVEKSRLDVTMYDIDSRVEELFFSILTLDEKMKQIRLLQDDLALSMRTVEGLMKGGLANRSDADAIKVEQLKARQQESAMATSRDAYVRMLAAFTGKDLTSETQLQRPADTVIPDHGGVENRRPELEYYSARMRLLDRQRSALDTRLLPQISLFGAAVYHNRINNIVKNGTLAAGVTLSWKIGALYTRRNDIRNIETQKRKTESLRETFMLNTRMQNENSYGSIDGLRRQIELDDEIIVLRLNIRKTTEKKVENGTETVNELLRHVNAVSEARVDKAMHELMLTRELYSLRHNNNM</sequence>
<evidence type="ECO:0000313" key="9">
    <source>
        <dbReference type="EMBL" id="MDN0022250.1"/>
    </source>
</evidence>
<comment type="caution">
    <text evidence="10">The sequence shown here is derived from an EMBL/GenBank/DDBJ whole genome shotgun (WGS) entry which is preliminary data.</text>
</comment>
<dbReference type="InterPro" id="IPR003423">
    <property type="entry name" value="OMP_efflux"/>
</dbReference>
<feature type="chain" id="PRO_5043398186" evidence="8">
    <location>
        <begin position="21"/>
        <end position="415"/>
    </location>
</feature>
<dbReference type="GO" id="GO:0009279">
    <property type="term" value="C:cell outer membrane"/>
    <property type="evidence" value="ECO:0007669"/>
    <property type="project" value="UniProtKB-SubCell"/>
</dbReference>
<evidence type="ECO:0000256" key="7">
    <source>
        <dbReference type="ARBA" id="ARBA00023237"/>
    </source>
</evidence>
<gene>
    <name evidence="9" type="ORF">QVN81_04310</name>
    <name evidence="10" type="ORF">QVN84_04845</name>
</gene>
<dbReference type="PANTHER" id="PTHR30026:SF20">
    <property type="entry name" value="OUTER MEMBRANE PROTEIN TOLC"/>
    <property type="match status" value="1"/>
</dbReference>
<dbReference type="AlphaFoldDB" id="A0AAW7JGA1"/>
<keyword evidence="11" id="KW-1185">Reference proteome</keyword>
<dbReference type="GO" id="GO:0015562">
    <property type="term" value="F:efflux transmembrane transporter activity"/>
    <property type="evidence" value="ECO:0007669"/>
    <property type="project" value="InterPro"/>
</dbReference>
<dbReference type="Proteomes" id="UP001168478">
    <property type="component" value="Unassembled WGS sequence"/>
</dbReference>
<dbReference type="GO" id="GO:1990281">
    <property type="term" value="C:efflux pump complex"/>
    <property type="evidence" value="ECO:0007669"/>
    <property type="project" value="TreeGrafter"/>
</dbReference>
<evidence type="ECO:0000256" key="3">
    <source>
        <dbReference type="ARBA" id="ARBA00022448"/>
    </source>
</evidence>
<evidence type="ECO:0000313" key="11">
    <source>
        <dbReference type="Proteomes" id="UP001167831"/>
    </source>
</evidence>
<keyword evidence="5" id="KW-0812">Transmembrane</keyword>
<evidence type="ECO:0000256" key="5">
    <source>
        <dbReference type="ARBA" id="ARBA00022692"/>
    </source>
</evidence>
<proteinExistence type="inferred from homology"/>
<dbReference type="GO" id="GO:0015288">
    <property type="term" value="F:porin activity"/>
    <property type="evidence" value="ECO:0007669"/>
    <property type="project" value="TreeGrafter"/>
</dbReference>
<keyword evidence="4" id="KW-1134">Transmembrane beta strand</keyword>
<name>A0AAW7JGA1_9BACT</name>
<keyword evidence="6" id="KW-0472">Membrane</keyword>
<dbReference type="Proteomes" id="UP001167831">
    <property type="component" value="Unassembled WGS sequence"/>
</dbReference>
<dbReference type="SUPFAM" id="SSF56954">
    <property type="entry name" value="Outer membrane efflux proteins (OEP)"/>
    <property type="match status" value="1"/>
</dbReference>
<feature type="signal peptide" evidence="8">
    <location>
        <begin position="1"/>
        <end position="20"/>
    </location>
</feature>
<comment type="subcellular location">
    <subcellularLocation>
        <location evidence="1">Cell outer membrane</location>
    </subcellularLocation>
</comment>
<evidence type="ECO:0000256" key="2">
    <source>
        <dbReference type="ARBA" id="ARBA00007613"/>
    </source>
</evidence>
<evidence type="ECO:0000313" key="12">
    <source>
        <dbReference type="Proteomes" id="UP001168478"/>
    </source>
</evidence>
<evidence type="ECO:0000256" key="1">
    <source>
        <dbReference type="ARBA" id="ARBA00004442"/>
    </source>
</evidence>
<dbReference type="RefSeq" id="WP_289836509.1">
    <property type="nucleotide sequence ID" value="NZ_JAUEIF010000003.1"/>
</dbReference>
<reference evidence="10" key="1">
    <citation type="submission" date="2023-06" db="EMBL/GenBank/DDBJ databases">
        <authorList>
            <person name="Zeman M."/>
            <person name="Kubasova T."/>
            <person name="Jahodarova E."/>
            <person name="Nykrynova M."/>
            <person name="Rychlik I."/>
        </authorList>
    </citation>
    <scope>NUCLEOTIDE SEQUENCE</scope>
    <source>
        <strain evidence="10">ET15</strain>
        <strain evidence="9">ET37</strain>
    </source>
</reference>
<protein>
    <submittedName>
        <fullName evidence="10">TolC family protein</fullName>
    </submittedName>
</protein>
<evidence type="ECO:0000256" key="6">
    <source>
        <dbReference type="ARBA" id="ARBA00023136"/>
    </source>
</evidence>
<keyword evidence="3" id="KW-0813">Transport</keyword>
<organism evidence="10 12">
    <name type="scientific">Leyella lascolaii</name>
    <dbReference type="NCBI Taxonomy" id="1776379"/>
    <lineage>
        <taxon>Bacteria</taxon>
        <taxon>Pseudomonadati</taxon>
        <taxon>Bacteroidota</taxon>
        <taxon>Bacteroidia</taxon>
        <taxon>Bacteroidales</taxon>
        <taxon>Prevotellaceae</taxon>
        <taxon>Leyella</taxon>
    </lineage>
</organism>
<dbReference type="Pfam" id="PF02321">
    <property type="entry name" value="OEP"/>
    <property type="match status" value="2"/>
</dbReference>
<keyword evidence="8" id="KW-0732">Signal</keyword>
<accession>A0AAW7JGA1</accession>
<keyword evidence="7" id="KW-0998">Cell outer membrane</keyword>
<evidence type="ECO:0000256" key="8">
    <source>
        <dbReference type="SAM" id="SignalP"/>
    </source>
</evidence>